<dbReference type="Pfam" id="PF13732">
    <property type="entry name" value="DrrA1-3_C"/>
    <property type="match status" value="1"/>
</dbReference>
<evidence type="ECO:0000256" key="4">
    <source>
        <dbReference type="ARBA" id="ARBA00022840"/>
    </source>
</evidence>
<dbReference type="SMART" id="SM00382">
    <property type="entry name" value="AAA"/>
    <property type="match status" value="1"/>
</dbReference>
<dbReference type="Proteomes" id="UP000632125">
    <property type="component" value="Unassembled WGS sequence"/>
</dbReference>
<evidence type="ECO:0000259" key="5">
    <source>
        <dbReference type="PROSITE" id="PS50893"/>
    </source>
</evidence>
<dbReference type="PANTHER" id="PTHR43335">
    <property type="entry name" value="ABC TRANSPORTER, ATP-BINDING PROTEIN"/>
    <property type="match status" value="1"/>
</dbReference>
<proteinExistence type="inferred from homology"/>
<protein>
    <submittedName>
        <fullName evidence="6">ABC transporter ATP-binding protein</fullName>
    </submittedName>
</protein>
<feature type="domain" description="ABC transporter" evidence="5">
    <location>
        <begin position="5"/>
        <end position="231"/>
    </location>
</feature>
<dbReference type="AlphaFoldDB" id="A0A927CRI9"/>
<dbReference type="GO" id="GO:0005524">
    <property type="term" value="F:ATP binding"/>
    <property type="evidence" value="ECO:0007669"/>
    <property type="project" value="UniProtKB-KW"/>
</dbReference>
<name>A0A927CRI9_9BACL</name>
<dbReference type="InterPro" id="IPR003439">
    <property type="entry name" value="ABC_transporter-like_ATP-bd"/>
</dbReference>
<dbReference type="Gene3D" id="3.40.50.300">
    <property type="entry name" value="P-loop containing nucleotide triphosphate hydrolases"/>
    <property type="match status" value="1"/>
</dbReference>
<dbReference type="PROSITE" id="PS50893">
    <property type="entry name" value="ABC_TRANSPORTER_2"/>
    <property type="match status" value="1"/>
</dbReference>
<comment type="similarity">
    <text evidence="1">Belongs to the ABC transporter superfamily.</text>
</comment>
<keyword evidence="3" id="KW-0547">Nucleotide-binding</keyword>
<keyword evidence="7" id="KW-1185">Reference proteome</keyword>
<gene>
    <name evidence="6" type="ORF">IDH41_20180</name>
</gene>
<keyword evidence="4 6" id="KW-0067">ATP-binding</keyword>
<dbReference type="SUPFAM" id="SSF52540">
    <property type="entry name" value="P-loop containing nucleoside triphosphate hydrolases"/>
    <property type="match status" value="1"/>
</dbReference>
<evidence type="ECO:0000256" key="3">
    <source>
        <dbReference type="ARBA" id="ARBA00022741"/>
    </source>
</evidence>
<dbReference type="Pfam" id="PF00005">
    <property type="entry name" value="ABC_tran"/>
    <property type="match status" value="1"/>
</dbReference>
<dbReference type="CDD" id="cd03230">
    <property type="entry name" value="ABC_DR_subfamily_A"/>
    <property type="match status" value="1"/>
</dbReference>
<organism evidence="6 7">
    <name type="scientific">Paenibacillus arenilitoris</name>
    <dbReference type="NCBI Taxonomy" id="2772299"/>
    <lineage>
        <taxon>Bacteria</taxon>
        <taxon>Bacillati</taxon>
        <taxon>Bacillota</taxon>
        <taxon>Bacilli</taxon>
        <taxon>Bacillales</taxon>
        <taxon>Paenibacillaceae</taxon>
        <taxon>Paenibacillus</taxon>
    </lineage>
</organism>
<evidence type="ECO:0000313" key="6">
    <source>
        <dbReference type="EMBL" id="MBD2870906.1"/>
    </source>
</evidence>
<evidence type="ECO:0000256" key="1">
    <source>
        <dbReference type="ARBA" id="ARBA00005417"/>
    </source>
</evidence>
<dbReference type="InterPro" id="IPR017871">
    <property type="entry name" value="ABC_transporter-like_CS"/>
</dbReference>
<dbReference type="InterPro" id="IPR027417">
    <property type="entry name" value="P-loop_NTPase"/>
</dbReference>
<sequence>MTALLQVKGLAKSFGAVHAVKGLDFAIEEGRCVALLGPNGAGKTTTIRMITGLLKPTEGQLRFSGTGSSGDERRLIGYLPQSPAFYNWMTGFEYAVYAGRLCGLPAKAARERAKELMALVGLSGAAERRIGGYSGGMKQRLGLAQALMHRPKLLVMDEPVSALDPLGRREVLELLRELKRETTMLFSTHVLHDAEELCDDVIIIRDGQIALQGRVAAIRAEHRSPVIELRLERDAASERWLQSCETHFGDAAGEPAGAGLIQAIHVQDGSVRFTVREVDAARQLLLERLAKDRIKLTRLEVGHSSLEDLFMKVVTA</sequence>
<dbReference type="GO" id="GO:0016887">
    <property type="term" value="F:ATP hydrolysis activity"/>
    <property type="evidence" value="ECO:0007669"/>
    <property type="project" value="InterPro"/>
</dbReference>
<accession>A0A927CRI9</accession>
<keyword evidence="2" id="KW-0813">Transport</keyword>
<dbReference type="PROSITE" id="PS00211">
    <property type="entry name" value="ABC_TRANSPORTER_1"/>
    <property type="match status" value="1"/>
</dbReference>
<dbReference type="PANTHER" id="PTHR43335:SF11">
    <property type="entry name" value="ABC TRANSPORTER RELATED"/>
    <property type="match status" value="1"/>
</dbReference>
<reference evidence="6" key="1">
    <citation type="submission" date="2020-09" db="EMBL/GenBank/DDBJ databases">
        <title>A novel bacterium of genus Paenibacillus, isolated from South China Sea.</title>
        <authorList>
            <person name="Huang H."/>
            <person name="Mo K."/>
            <person name="Hu Y."/>
        </authorList>
    </citation>
    <scope>NUCLEOTIDE SEQUENCE</scope>
    <source>
        <strain evidence="6">IB182493</strain>
    </source>
</reference>
<dbReference type="EMBL" id="JACXIY010000025">
    <property type="protein sequence ID" value="MBD2870906.1"/>
    <property type="molecule type" value="Genomic_DNA"/>
</dbReference>
<dbReference type="InterPro" id="IPR025302">
    <property type="entry name" value="DrrA1/2-like_C"/>
</dbReference>
<evidence type="ECO:0000313" key="7">
    <source>
        <dbReference type="Proteomes" id="UP000632125"/>
    </source>
</evidence>
<dbReference type="RefSeq" id="WP_190864227.1">
    <property type="nucleotide sequence ID" value="NZ_JACXIY010000025.1"/>
</dbReference>
<dbReference type="InterPro" id="IPR003593">
    <property type="entry name" value="AAA+_ATPase"/>
</dbReference>
<comment type="caution">
    <text evidence="6">The sequence shown here is derived from an EMBL/GenBank/DDBJ whole genome shotgun (WGS) entry which is preliminary data.</text>
</comment>
<evidence type="ECO:0000256" key="2">
    <source>
        <dbReference type="ARBA" id="ARBA00022448"/>
    </source>
</evidence>